<organism evidence="2 5">
    <name type="scientific">Neoroseomonas oryzicola</name>
    <dbReference type="NCBI Taxonomy" id="535904"/>
    <lineage>
        <taxon>Bacteria</taxon>
        <taxon>Pseudomonadati</taxon>
        <taxon>Pseudomonadota</taxon>
        <taxon>Alphaproteobacteria</taxon>
        <taxon>Acetobacterales</taxon>
        <taxon>Acetobacteraceae</taxon>
        <taxon>Neoroseomonas</taxon>
    </lineage>
</organism>
<reference evidence="2" key="3">
    <citation type="journal article" date="2021" name="Syst. Appl. Microbiol.">
        <title>Roseomonas hellenica sp. nov., isolated from roots of wild-growing Alkanna tinctoria.</title>
        <authorList>
            <person name="Rat A."/>
            <person name="Naranjo H.D."/>
            <person name="Lebbe L."/>
            <person name="Cnockaert M."/>
            <person name="Krigas N."/>
            <person name="Grigoriadou K."/>
            <person name="Maloupa E."/>
            <person name="Willems A."/>
        </authorList>
    </citation>
    <scope>NUCLEOTIDE SEQUENCE</scope>
    <source>
        <strain evidence="2">LMG 31161</strain>
    </source>
</reference>
<protein>
    <submittedName>
        <fullName evidence="2">Uncharacterized protein</fullName>
    </submittedName>
</protein>
<evidence type="ECO:0000313" key="4">
    <source>
        <dbReference type="Proteomes" id="UP000746741"/>
    </source>
</evidence>
<dbReference type="EMBL" id="JAAVUP010000003">
    <property type="protein sequence ID" value="NKE18188.1"/>
    <property type="molecule type" value="Genomic_DNA"/>
</dbReference>
<name>A0A9X9WID1_9PROT</name>
<evidence type="ECO:0000313" key="2">
    <source>
        <dbReference type="EMBL" id="MBR0660091.1"/>
    </source>
</evidence>
<accession>A0A9X9WID1</accession>
<reference evidence="3 4" key="2">
    <citation type="submission" date="2020-02" db="EMBL/GenBank/DDBJ databases">
        <authorList>
            <person name="Sun Q."/>
            <person name="Inoue M."/>
        </authorList>
    </citation>
    <scope>NUCLEOTIDE SEQUENCE [LARGE SCALE GENOMIC DNA]</scope>
    <source>
        <strain evidence="3 4">KCTC 22478</strain>
    </source>
</reference>
<dbReference type="AlphaFoldDB" id="A0A9X9WID1"/>
<dbReference type="Proteomes" id="UP001138708">
    <property type="component" value="Unassembled WGS sequence"/>
</dbReference>
<keyword evidence="4" id="KW-1185">Reference proteome</keyword>
<feature type="region of interest" description="Disordered" evidence="1">
    <location>
        <begin position="134"/>
        <end position="161"/>
    </location>
</feature>
<gene>
    <name evidence="3" type="ORF">GWK15_14645</name>
    <name evidence="2" type="ORF">GXW75_12595</name>
</gene>
<evidence type="ECO:0000313" key="5">
    <source>
        <dbReference type="Proteomes" id="UP001138708"/>
    </source>
</evidence>
<dbReference type="RefSeq" id="WP_168042058.1">
    <property type="nucleotide sequence ID" value="NZ_JAAEDK010000025.1"/>
</dbReference>
<sequence>MMFRRDALRGCLPALIAVGGGIGLGACREQPIYESTNGQFQGRASLQEREAQIRRAAASQSGWSVQSMRPGLVRASNSWRSHQMTVDIAFDIRTFTISYVNSVNLDYDGARIHQAYNDRVRGLERAIIQYSGAPGGPISSSGGGRGGSDAVPVSGGVVSQE</sequence>
<evidence type="ECO:0000256" key="1">
    <source>
        <dbReference type="SAM" id="MobiDB-lite"/>
    </source>
</evidence>
<dbReference type="Proteomes" id="UP000746741">
    <property type="component" value="Unassembled WGS sequence"/>
</dbReference>
<comment type="caution">
    <text evidence="2">The sequence shown here is derived from an EMBL/GenBank/DDBJ whole genome shotgun (WGS) entry which is preliminary data.</text>
</comment>
<dbReference type="EMBL" id="JAAEDK010000025">
    <property type="protein sequence ID" value="MBR0660091.1"/>
    <property type="molecule type" value="Genomic_DNA"/>
</dbReference>
<dbReference type="PROSITE" id="PS51257">
    <property type="entry name" value="PROKAR_LIPOPROTEIN"/>
    <property type="match status" value="1"/>
</dbReference>
<proteinExistence type="predicted"/>
<reference evidence="2" key="1">
    <citation type="submission" date="2020-01" db="EMBL/GenBank/DDBJ databases">
        <authorList>
            <person name="Rat A."/>
        </authorList>
    </citation>
    <scope>NUCLEOTIDE SEQUENCE</scope>
    <source>
        <strain evidence="2">LMG 31161</strain>
    </source>
</reference>
<evidence type="ECO:0000313" key="3">
    <source>
        <dbReference type="EMBL" id="NKE18188.1"/>
    </source>
</evidence>